<proteinExistence type="predicted"/>
<protein>
    <submittedName>
        <fullName evidence="2">Secreted protein</fullName>
    </submittedName>
</protein>
<dbReference type="PATRIC" id="fig|1263868.3.peg.5129"/>
<evidence type="ECO:0000313" key="3">
    <source>
        <dbReference type="Proteomes" id="UP000011996"/>
    </source>
</evidence>
<feature type="chain" id="PRO_5004070961" evidence="1">
    <location>
        <begin position="21"/>
        <end position="184"/>
    </location>
</feature>
<dbReference type="PROSITE" id="PS51257">
    <property type="entry name" value="PROKAR_LIPOPROTEIN"/>
    <property type="match status" value="1"/>
</dbReference>
<sequence>MKLVATTVALFLAFACTSLADDGTESLETLISKLETVISRTSSDHSRNDPSGFRDIDFSDATPKEIGTAKKKLREMIAEWNADAKKPFRGLKPKLLAAAQKQMRAREFDCDSRIDDKHVNAIIAFFINYPSLDPRILSLRFVDDKTVEIWTGEVRGPLNGEGMRYIARFEDGDWIVRSAGCWIS</sequence>
<feature type="signal peptide" evidence="1">
    <location>
        <begin position="1"/>
        <end position="20"/>
    </location>
</feature>
<accession>M5RZE8</accession>
<dbReference type="Proteomes" id="UP000011996">
    <property type="component" value="Unassembled WGS sequence"/>
</dbReference>
<evidence type="ECO:0000313" key="2">
    <source>
        <dbReference type="EMBL" id="EMI24680.1"/>
    </source>
</evidence>
<dbReference type="EMBL" id="ANOF01000152">
    <property type="protein sequence ID" value="EMI24680.1"/>
    <property type="molecule type" value="Genomic_DNA"/>
</dbReference>
<comment type="caution">
    <text evidence="2">The sequence shown here is derived from an EMBL/GenBank/DDBJ whole genome shotgun (WGS) entry which is preliminary data.</text>
</comment>
<keyword evidence="1" id="KW-0732">Signal</keyword>
<name>M5RZE8_9BACT</name>
<gene>
    <name evidence="2" type="ORF">RESH_04727</name>
</gene>
<reference evidence="2 3" key="1">
    <citation type="journal article" date="2013" name="Mar. Genomics">
        <title>Expression of sulfatases in Rhodopirellula baltica and the diversity of sulfatases in the genus Rhodopirellula.</title>
        <authorList>
            <person name="Wegner C.E."/>
            <person name="Richter-Heitmann T."/>
            <person name="Klindworth A."/>
            <person name="Klockow C."/>
            <person name="Richter M."/>
            <person name="Achstetter T."/>
            <person name="Glockner F.O."/>
            <person name="Harder J."/>
        </authorList>
    </citation>
    <scope>NUCLEOTIDE SEQUENCE [LARGE SCALE GENOMIC DNA]</scope>
    <source>
        <strain evidence="2 3">SH398</strain>
    </source>
</reference>
<dbReference type="AlphaFoldDB" id="M5RZE8"/>
<organism evidence="2 3">
    <name type="scientific">Rhodopirellula europaea SH398</name>
    <dbReference type="NCBI Taxonomy" id="1263868"/>
    <lineage>
        <taxon>Bacteria</taxon>
        <taxon>Pseudomonadati</taxon>
        <taxon>Planctomycetota</taxon>
        <taxon>Planctomycetia</taxon>
        <taxon>Pirellulales</taxon>
        <taxon>Pirellulaceae</taxon>
        <taxon>Rhodopirellula</taxon>
    </lineage>
</organism>
<evidence type="ECO:0000256" key="1">
    <source>
        <dbReference type="SAM" id="SignalP"/>
    </source>
</evidence>